<reference evidence="3" key="1">
    <citation type="journal article" date="2019" name="Int. J. Syst. Evol. Microbiol.">
        <title>The Global Catalogue of Microorganisms (GCM) 10K type strain sequencing project: providing services to taxonomists for standard genome sequencing and annotation.</title>
        <authorList>
            <consortium name="The Broad Institute Genomics Platform"/>
            <consortium name="The Broad Institute Genome Sequencing Center for Infectious Disease"/>
            <person name="Wu L."/>
            <person name="Ma J."/>
        </authorList>
    </citation>
    <scope>NUCLEOTIDE SEQUENCE [LARGE SCALE GENOMIC DNA]</scope>
    <source>
        <strain evidence="3">CGMCC 1.12750</strain>
    </source>
</reference>
<proteinExistence type="predicted"/>
<dbReference type="EMBL" id="JBHTFQ010000002">
    <property type="protein sequence ID" value="MFC7703636.1"/>
    <property type="molecule type" value="Genomic_DNA"/>
</dbReference>
<keyword evidence="3" id="KW-1185">Reference proteome</keyword>
<gene>
    <name evidence="2" type="ORF">ACFQXB_05440</name>
</gene>
<feature type="domain" description="Metanogen output" evidence="1">
    <location>
        <begin position="34"/>
        <end position="164"/>
    </location>
</feature>
<sequence length="185" mass="20361">MADIFTQGAAGCTPGGVETADIDLERDLFLRSLLRELAGTLEKVVGLSEASGYISVVGGTIGEQIDTSYRRALAVDRLTKAQVRDVLVDLKRRIQGDFYVIEEREDCIILGNRTCPFGAFVEGRPSLCMMTSNVFGAITAQNLGYARVEIDAAIARGNTECRILVHLRPSEPVEPNAREYFRMEE</sequence>
<dbReference type="RefSeq" id="WP_377400299.1">
    <property type="nucleotide sequence ID" value="NZ_JBHTFQ010000002.1"/>
</dbReference>
<dbReference type="InterPro" id="IPR041359">
    <property type="entry name" value="MetOD1"/>
</dbReference>
<evidence type="ECO:0000259" key="1">
    <source>
        <dbReference type="Pfam" id="PF18546"/>
    </source>
</evidence>
<evidence type="ECO:0000313" key="2">
    <source>
        <dbReference type="EMBL" id="MFC7703636.1"/>
    </source>
</evidence>
<organism evidence="2 3">
    <name type="scientific">Plastorhodobacter daqingensis</name>
    <dbReference type="NCBI Taxonomy" id="1387281"/>
    <lineage>
        <taxon>Bacteria</taxon>
        <taxon>Pseudomonadati</taxon>
        <taxon>Pseudomonadota</taxon>
        <taxon>Alphaproteobacteria</taxon>
        <taxon>Rhodobacterales</taxon>
        <taxon>Paracoccaceae</taxon>
        <taxon>Plastorhodobacter</taxon>
    </lineage>
</organism>
<comment type="caution">
    <text evidence="2">The sequence shown here is derived from an EMBL/GenBank/DDBJ whole genome shotgun (WGS) entry which is preliminary data.</text>
</comment>
<name>A0ABW2UI38_9RHOB</name>
<dbReference type="Pfam" id="PF18546">
    <property type="entry name" value="MetOD1"/>
    <property type="match status" value="1"/>
</dbReference>
<protein>
    <submittedName>
        <fullName evidence="2">Methanogen output domain 1-containing protein</fullName>
    </submittedName>
</protein>
<dbReference type="Proteomes" id="UP001596516">
    <property type="component" value="Unassembled WGS sequence"/>
</dbReference>
<accession>A0ABW2UI38</accession>
<evidence type="ECO:0000313" key="3">
    <source>
        <dbReference type="Proteomes" id="UP001596516"/>
    </source>
</evidence>